<proteinExistence type="predicted"/>
<reference evidence="1 2" key="1">
    <citation type="submission" date="2021-10" db="EMBL/GenBank/DDBJ databases">
        <title>Alishewanella koreense sp. nov. isolated from seawater of southwestern coast in South Korea and the proposal for the reclassification of Rheinheimera perlucida and Rheinheimera tuosuensis as Arsukibacterium perlucida and Arsukibacterium tuosuensis.</title>
        <authorList>
            <person name="Kim K.H."/>
            <person name="Ruan W."/>
            <person name="Kim K.R."/>
            <person name="Baek J.H."/>
            <person name="Jeon C.O."/>
        </authorList>
    </citation>
    <scope>NUCLEOTIDE SEQUENCE [LARGE SCALE GENOMIC DNA]</scope>
    <source>
        <strain evidence="1 2">16-MA</strain>
    </source>
</reference>
<comment type="caution">
    <text evidence="1">The sequence shown here is derived from an EMBL/GenBank/DDBJ whole genome shotgun (WGS) entry which is preliminary data.</text>
</comment>
<protein>
    <submittedName>
        <fullName evidence="1">Uncharacterized protein</fullName>
    </submittedName>
</protein>
<sequence>MTSTNTVYNMDIDRLKTDALFKTIEQLKRIVGTNQRLVCLVNSAEELLHRQGETGVDHSLAIGLIIGEVFSLAVSVNCSN</sequence>
<evidence type="ECO:0000313" key="1">
    <source>
        <dbReference type="EMBL" id="MCB5226184.1"/>
    </source>
</evidence>
<gene>
    <name evidence="1" type="ORF">JAO78_005080</name>
</gene>
<name>A0ABS8C1H9_9ALTE</name>
<evidence type="ECO:0000313" key="2">
    <source>
        <dbReference type="Proteomes" id="UP000633814"/>
    </source>
</evidence>
<dbReference type="Proteomes" id="UP000633814">
    <property type="component" value="Unassembled WGS sequence"/>
</dbReference>
<dbReference type="EMBL" id="JAEINI020000002">
    <property type="protein sequence ID" value="MCB5226184.1"/>
    <property type="molecule type" value="Genomic_DNA"/>
</dbReference>
<accession>A0ABS8C1H9</accession>
<organism evidence="1 2">
    <name type="scientific">Alishewanella maricola</name>
    <dbReference type="NCBI Taxonomy" id="2795740"/>
    <lineage>
        <taxon>Bacteria</taxon>
        <taxon>Pseudomonadati</taxon>
        <taxon>Pseudomonadota</taxon>
        <taxon>Gammaproteobacteria</taxon>
        <taxon>Alteromonadales</taxon>
        <taxon>Alteromonadaceae</taxon>
        <taxon>Alishewanella</taxon>
    </lineage>
</organism>
<keyword evidence="2" id="KW-1185">Reference proteome</keyword>
<dbReference type="RefSeq" id="WP_226750270.1">
    <property type="nucleotide sequence ID" value="NZ_JAEINI020000002.1"/>
</dbReference>